<evidence type="ECO:0000256" key="4">
    <source>
        <dbReference type="ARBA" id="ARBA00023136"/>
    </source>
</evidence>
<keyword evidence="2 5" id="KW-0812">Transmembrane</keyword>
<dbReference type="CDD" id="cd17365">
    <property type="entry name" value="MFS_PcaK_like"/>
    <property type="match status" value="1"/>
</dbReference>
<dbReference type="InterPro" id="IPR036259">
    <property type="entry name" value="MFS_trans_sf"/>
</dbReference>
<feature type="domain" description="Major facilitator superfamily (MFS) profile" evidence="6">
    <location>
        <begin position="27"/>
        <end position="442"/>
    </location>
</feature>
<feature type="transmembrane region" description="Helical" evidence="5">
    <location>
        <begin position="352"/>
        <end position="374"/>
    </location>
</feature>
<evidence type="ECO:0000313" key="7">
    <source>
        <dbReference type="EMBL" id="NWC17866.1"/>
    </source>
</evidence>
<protein>
    <submittedName>
        <fullName evidence="7">MFS transporter</fullName>
    </submittedName>
</protein>
<proteinExistence type="predicted"/>
<feature type="transmembrane region" description="Helical" evidence="5">
    <location>
        <begin position="93"/>
        <end position="112"/>
    </location>
</feature>
<dbReference type="Proteomes" id="UP000517547">
    <property type="component" value="Unassembled WGS sequence"/>
</dbReference>
<feature type="transmembrane region" description="Helical" evidence="5">
    <location>
        <begin position="176"/>
        <end position="198"/>
    </location>
</feature>
<comment type="subcellular location">
    <subcellularLocation>
        <location evidence="1">Membrane</location>
        <topology evidence="1">Multi-pass membrane protein</topology>
    </subcellularLocation>
</comment>
<dbReference type="PANTHER" id="PTHR23508">
    <property type="entry name" value="CARBOXYLIC ACID TRANSPORTER PROTEIN HOMOLOG"/>
    <property type="match status" value="1"/>
</dbReference>
<evidence type="ECO:0000256" key="2">
    <source>
        <dbReference type="ARBA" id="ARBA00022692"/>
    </source>
</evidence>
<dbReference type="Pfam" id="PF07690">
    <property type="entry name" value="MFS_1"/>
    <property type="match status" value="1"/>
</dbReference>
<keyword evidence="3 5" id="KW-1133">Transmembrane helix</keyword>
<reference evidence="7 8" key="1">
    <citation type="submission" date="2020-04" db="EMBL/GenBank/DDBJ databases">
        <title>Molecular characterization of pseudomonads from Agaricus bisporus reveal novel blotch 2 pathogens in Western Europe.</title>
        <authorList>
            <person name="Taparia T."/>
            <person name="Krijger M."/>
            <person name="Haynes E."/>
            <person name="Elpinstone J.G."/>
            <person name="Noble R."/>
            <person name="Van Der Wolf J."/>
        </authorList>
    </citation>
    <scope>NUCLEOTIDE SEQUENCE [LARGE SCALE GENOMIC DNA]</scope>
    <source>
        <strain evidence="7 8">IPO3738</strain>
    </source>
</reference>
<dbReference type="Gene3D" id="1.20.1250.20">
    <property type="entry name" value="MFS general substrate transporter like domains"/>
    <property type="match status" value="1"/>
</dbReference>
<evidence type="ECO:0000256" key="3">
    <source>
        <dbReference type="ARBA" id="ARBA00022989"/>
    </source>
</evidence>
<feature type="transmembrane region" description="Helical" evidence="5">
    <location>
        <begin position="27"/>
        <end position="49"/>
    </location>
</feature>
<feature type="transmembrane region" description="Helical" evidence="5">
    <location>
        <begin position="61"/>
        <end position="81"/>
    </location>
</feature>
<comment type="caution">
    <text evidence="7">The sequence shown here is derived from an EMBL/GenBank/DDBJ whole genome shotgun (WGS) entry which is preliminary data.</text>
</comment>
<organism evidence="7 8">
    <name type="scientific">Pseudomonas gingeri</name>
    <dbReference type="NCBI Taxonomy" id="117681"/>
    <lineage>
        <taxon>Bacteria</taxon>
        <taxon>Pseudomonadati</taxon>
        <taxon>Pseudomonadota</taxon>
        <taxon>Gammaproteobacteria</taxon>
        <taxon>Pseudomonadales</taxon>
        <taxon>Pseudomonadaceae</taxon>
        <taxon>Pseudomonas</taxon>
    </lineage>
</organism>
<feature type="transmembrane region" description="Helical" evidence="5">
    <location>
        <begin position="118"/>
        <end position="139"/>
    </location>
</feature>
<dbReference type="GO" id="GO:0046943">
    <property type="term" value="F:carboxylic acid transmembrane transporter activity"/>
    <property type="evidence" value="ECO:0007669"/>
    <property type="project" value="TreeGrafter"/>
</dbReference>
<dbReference type="PROSITE" id="PS50850">
    <property type="entry name" value="MFS"/>
    <property type="match status" value="1"/>
</dbReference>
<dbReference type="EMBL" id="JACAQE010000010">
    <property type="protein sequence ID" value="NWC17866.1"/>
    <property type="molecule type" value="Genomic_DNA"/>
</dbReference>
<evidence type="ECO:0000259" key="6">
    <source>
        <dbReference type="PROSITE" id="PS50850"/>
    </source>
</evidence>
<dbReference type="InterPro" id="IPR020846">
    <property type="entry name" value="MFS_dom"/>
</dbReference>
<feature type="transmembrane region" description="Helical" evidence="5">
    <location>
        <begin position="326"/>
        <end position="346"/>
    </location>
</feature>
<dbReference type="PROSITE" id="PS00216">
    <property type="entry name" value="SUGAR_TRANSPORT_1"/>
    <property type="match status" value="1"/>
</dbReference>
<dbReference type="SUPFAM" id="SSF103473">
    <property type="entry name" value="MFS general substrate transporter"/>
    <property type="match status" value="1"/>
</dbReference>
<feature type="transmembrane region" description="Helical" evidence="5">
    <location>
        <begin position="262"/>
        <end position="283"/>
    </location>
</feature>
<evidence type="ECO:0000313" key="8">
    <source>
        <dbReference type="Proteomes" id="UP000517547"/>
    </source>
</evidence>
<accession>A0A7Y7Y4Q3</accession>
<dbReference type="InterPro" id="IPR005829">
    <property type="entry name" value="Sugar_transporter_CS"/>
</dbReference>
<evidence type="ECO:0000256" key="5">
    <source>
        <dbReference type="SAM" id="Phobius"/>
    </source>
</evidence>
<gene>
    <name evidence="7" type="ORF">HX845_29710</name>
</gene>
<feature type="transmembrane region" description="Helical" evidence="5">
    <location>
        <begin position="418"/>
        <end position="437"/>
    </location>
</feature>
<feature type="transmembrane region" description="Helical" evidence="5">
    <location>
        <begin position="386"/>
        <end position="412"/>
    </location>
</feature>
<evidence type="ECO:0000256" key="1">
    <source>
        <dbReference type="ARBA" id="ARBA00004141"/>
    </source>
</evidence>
<dbReference type="PANTHER" id="PTHR23508:SF10">
    <property type="entry name" value="CARBOXYLIC ACID TRANSPORTER PROTEIN HOMOLOG"/>
    <property type="match status" value="1"/>
</dbReference>
<dbReference type="AlphaFoldDB" id="A0A7Y7Y4Q3"/>
<feature type="transmembrane region" description="Helical" evidence="5">
    <location>
        <begin position="151"/>
        <end position="170"/>
    </location>
</feature>
<keyword evidence="4 5" id="KW-0472">Membrane</keyword>
<name>A0A7Y7Y4Q3_9PSED</name>
<sequence length="451" mass="48319">MPTVPETANVLSDVIDQRPMGRLQLELIGLCVILAAIDGFDTQVMGFLVGPMAESLGLPAASFGPVFASTLLGLMIGALSLAPLADRIGRKKVLLGCVATFSVFSLLTALTQSYEQLLLVRFLTGLGLGGAIPNLIALVCEYTPRRHARSAVTLVFCGMPLGAMAAGLIAEHVLPALGWRAVFICGALLPLVFADLLWRSLPESVEFLSRTAANREQVARIVSRLVPGLETLPDTLFDRPRTKAPRISPRRLFEDGMWRRTLLLWLPYAMNLLILYSIMSWVPTVLSSARLPAHTGIQAIVLFSLGGVLGSLAQGRLMDVLGAHRVLIAEFLVYQVLVLLLVMLPLQAASFLTLLLLMGVLIQGAQAGLNALAAELYPQEIRSTGIGWALGIGRIGSILGPLLGGLMVGLGWHVQQVFMAALIPSLIALCALLAIHLGQRRANASHPTPTY</sequence>
<feature type="transmembrane region" description="Helical" evidence="5">
    <location>
        <begin position="295"/>
        <end position="314"/>
    </location>
</feature>
<dbReference type="GO" id="GO:0005886">
    <property type="term" value="C:plasma membrane"/>
    <property type="evidence" value="ECO:0007669"/>
    <property type="project" value="TreeGrafter"/>
</dbReference>
<dbReference type="RefSeq" id="WP_017128815.1">
    <property type="nucleotide sequence ID" value="NZ_JACAQE010000010.1"/>
</dbReference>
<dbReference type="InterPro" id="IPR011701">
    <property type="entry name" value="MFS"/>
</dbReference>